<dbReference type="AlphaFoldDB" id="A0A6N3APN7"/>
<dbReference type="Pfam" id="PF09983">
    <property type="entry name" value="JetD_C"/>
    <property type="match status" value="1"/>
</dbReference>
<dbReference type="EMBL" id="CACRUA010000009">
    <property type="protein sequence ID" value="VYT94334.1"/>
    <property type="molecule type" value="Genomic_DNA"/>
</dbReference>
<gene>
    <name evidence="2" type="ORF">CSLFYP84_00973</name>
</gene>
<reference evidence="2" key="1">
    <citation type="submission" date="2019-11" db="EMBL/GenBank/DDBJ databases">
        <authorList>
            <person name="Feng L."/>
        </authorList>
    </citation>
    <scope>NUCLEOTIDE SEQUENCE</scope>
    <source>
        <strain evidence="2">CsymbiosumLFYP84</strain>
    </source>
</reference>
<dbReference type="RefSeq" id="WP_021643605.1">
    <property type="nucleotide sequence ID" value="NZ_CACRUA010000009.1"/>
</dbReference>
<sequence length="340" mass="39870">MKRITLEEIEKNGKFETYEALYRHILSEISSGRLSPVKASCINGKKPALYLRYWVTEEEKDYGCLKEELIYGLTPLISPDYYLKNLSLYEKDREWVRMLNGFLTERRELLNQTESINERSFEIWGQEKFLKRGQGMRILKNCGISPDFLNYYETTEPMPCYTHTREVPQNLLLLENKDTFYSMRRHLLEGKDTILGMKIGTLIYGAGKGILKSFQDFSICAEPYMQNRQNQIYYFGDLDYEGIGIYEKLEQLFGDQYSIRPFMPGYLRMLEKAEGVLLPITKEQQNRNLTGQFFACFPQSAVEQMKKILESEQYIPQEILNIRDFGGLERVNLPQSVTHS</sequence>
<accession>A0A6N3APN7</accession>
<protein>
    <recommendedName>
        <fullName evidence="1">Wadjet protein JetD C-terminal domain-containing protein</fullName>
    </recommendedName>
</protein>
<name>A0A6N3APN7_CLOSY</name>
<evidence type="ECO:0000259" key="1">
    <source>
        <dbReference type="Pfam" id="PF09983"/>
    </source>
</evidence>
<dbReference type="InterPro" id="IPR024534">
    <property type="entry name" value="JetD_C"/>
</dbReference>
<organism evidence="2">
    <name type="scientific">Clostridium symbiosum</name>
    <name type="common">Bacteroides symbiosus</name>
    <dbReference type="NCBI Taxonomy" id="1512"/>
    <lineage>
        <taxon>Bacteria</taxon>
        <taxon>Bacillati</taxon>
        <taxon>Bacillota</taxon>
        <taxon>Clostridia</taxon>
        <taxon>Lachnospirales</taxon>
        <taxon>Lachnospiraceae</taxon>
        <taxon>Otoolea</taxon>
    </lineage>
</organism>
<feature type="domain" description="Wadjet protein JetD C-terminal" evidence="1">
    <location>
        <begin position="166"/>
        <end position="254"/>
    </location>
</feature>
<proteinExistence type="predicted"/>
<evidence type="ECO:0000313" key="2">
    <source>
        <dbReference type="EMBL" id="VYT94334.1"/>
    </source>
</evidence>